<protein>
    <recommendedName>
        <fullName evidence="6">Translocation and assembly module TamB C-terminal domain-containing protein</fullName>
    </recommendedName>
</protein>
<name>Q4C5Y1_CROWT</name>
<dbReference type="PANTHER" id="PTHR34457:SF3">
    <property type="entry name" value="PROTEIN TIC236, CHLOROPLASTIC"/>
    <property type="match status" value="1"/>
</dbReference>
<dbReference type="EMBL" id="AADV02000004">
    <property type="protein sequence ID" value="EAM51638.1"/>
    <property type="molecule type" value="Genomic_DNA"/>
</dbReference>
<sequence length="1977" mass="218698">MSQSPQPPNPFSNQFNRFLRFAQKPKTIIIATTSVTLVFIGYAGLSFILREYLPPWLEERLSKVIHRPIEIGELEGFSFTSLQLDGASIPETPQHTNQLTAENIKITFNPLTILLQRKLTLHLSPESVKVNIRENKPGQWLNVKATDEVIPLNFDISVDVDNTEIILLPYQSEKTINIQVDGNLEYQKGEQRKWLYNLGLGLVESNEIKLEGETFVNSTQTKLNLQLNQFPLAAWLSIFPNLPFNIDESYLQANLNLNLPSLRDLRETKGEGDFALKDVQAKTTSLKQPIQADLLFQFEENKILIEKGKIVLGDIITQLQGYYDWQQGSNIKINVQNFSIDNVFGVIPIILPVEAKGKFNINFDITGLISEPLIEGKIINHNPIIFEKTPFKTILAEFKVSLDETLLEKFLIEAQAGEKIEAKGKITHNISQLIKQNKPIDIKQFPIQLDFQVALPTKQLINTYYPLPSDINLNLLEAKGKIEGQMSDINGLIKWDTSGDFSQPNTTIISQGEILIKKNNLFLKDTNIRTEQGIINIAGSGSLKTKKWQTYINTEELNLTPFSSILCVKITLQCPNNLVLQQGNIRITGNINKPFISSLNVDSNLSLLVNEGKVLVNSNLENTNLQTEVTTIALPINSFVSNLPIPVLVHNARLKVSGNLESIWNSKNINLSAINGNGNIVIQIEDSLVTATAKLENESLEAVANINNLSIDKLITKIPIPVKLLNTDINIVGNLRILNFSNLISNLNNLQITANGDLLIANRSITANTEINQGIITGSAALTPLSIAPFIIEGYPVIKVIKAESNFRGNLSSLLALKFNDFQGNTKTEIEIAEGIITIDGEINNDRIFGNITTQNIDLSSLQPDLFAAFTSDKLNSKISASLPLTPLLTSASLLPITVNRVSLEVGKQNLQAKGNFVVTNIWTSPDIEQFSFDVDTNFNLAELPLTQLLDKIPVNRQILPTTVALTGEGNFTGTLLGKNLLTAPLLPGNLEIIGDVNVANLSFNEQQFEPELRGKIDIDSSNKISFNIEGKQDKISAIFNPCLVENCSLTSIIDSFEIRQTYNNNIPLIGTVKRQNDNLVAKVDSLPIDVLKIAPLGNYGLPEYLQGLINLEISFNPSDLNTVGKLTIKFPRFGDVIADKFEAFLTYKNNLIQLEKTQLIIGNSNYNIVGNLDVNSGKVQGKVDIALGNIEDLLIALQLYNWDNLLRLVRLKTNDFTTAKNMQTNTAGNSFNSLAEKLYQFWLNDQKIEEFFTKTQAGDLPRELNIKGQYNAEIILMGTINNPQLAIEFSGNKWTWTPQPSTASIVPSLGLIMEGSQVIPIEKIAINGQLQDRTITLNPEIKLGEATASGILNLSYKNSDFSLNSSTFKVEKLTLDLVRNLIVVPSDVNGVINVEGTVNGSLNAPIVDGVFEFNDGAINARLLNLDLGGEFNYSNDKLEVATTQPEFINISATLPFPIVENTNDQFKITANLGKEAFTLLQPLTLDKIIWVGGEGNITANIQGKIFVDNQLRISLTPDSQINLNLNNAQFTNNLLPTVVTLNGGANLNNRSLNVDQLTLDVVKTRLDITGKFPLLPLQNEQDINNPLTIQVSQDEVNESGIYQGLINGNIIITGALISPKIAGNINLTEGTIQVPNLNLKVEETTPLFQKWVGVLATRNSIIIPPELNNFSINIDNISLQSERTLTLPKTFLSLSGDLTLNGQINSLSLAEFLRIEPSGKIRINNGQVNLPVTRVFVSDQNENTLTFLPKQGLLNPLIDLELKLYIFAVALRSIEDNEITDDIVQSGRAKSSEISLRVAGSASEVLPNVGNIFEDVCQLNDGNTPPITTYNKTSPENLNALARCIEINNLGANSIADLLRSPIVSFSSNPPLSNTELLTLFGQQLPDVVEKLQKQNFSQLVETGVVQSAVVILPFLQDWVFNANQETTQFGDSLGLPNFRLFPVLETVYQLENKSTVRFSYDYTLNEATIRYESKF</sequence>
<evidence type="ECO:0000256" key="4">
    <source>
        <dbReference type="ARBA" id="ARBA00023136"/>
    </source>
</evidence>
<reference evidence="7" key="2">
    <citation type="submission" date="2005-06" db="EMBL/GenBank/DDBJ databases">
        <title>Sequencing of the draft genome and assembly of Crocosphaera watsonii WH 8501.</title>
        <authorList>
            <consortium name="US DOE Joint Genome Institute (JGI-PGF)"/>
            <person name="Copeland A."/>
            <person name="Lucas S."/>
            <person name="Lapidus A."/>
            <person name="Barry K."/>
            <person name="Detter C."/>
            <person name="Glavina T."/>
            <person name="Hammon N."/>
            <person name="Israni S."/>
            <person name="Pitluck S."/>
            <person name="Richardson P."/>
        </authorList>
    </citation>
    <scope>NUCLEOTIDE SEQUENCE [LARGE SCALE GENOMIC DNA]</scope>
    <source>
        <strain evidence="7">WH 8501</strain>
    </source>
</reference>
<dbReference type="GO" id="GO:0009306">
    <property type="term" value="P:protein secretion"/>
    <property type="evidence" value="ECO:0007669"/>
    <property type="project" value="InterPro"/>
</dbReference>
<dbReference type="Pfam" id="PF04357">
    <property type="entry name" value="TamB"/>
    <property type="match status" value="1"/>
</dbReference>
<dbReference type="OrthoDB" id="536281at2"/>
<keyword evidence="8" id="KW-1185">Reference proteome</keyword>
<organism evidence="7 8">
    <name type="scientific">Crocosphaera watsonii WH 8501</name>
    <dbReference type="NCBI Taxonomy" id="165597"/>
    <lineage>
        <taxon>Bacteria</taxon>
        <taxon>Bacillati</taxon>
        <taxon>Cyanobacteriota</taxon>
        <taxon>Cyanophyceae</taxon>
        <taxon>Oscillatoriophycideae</taxon>
        <taxon>Chroococcales</taxon>
        <taxon>Aphanothecaceae</taxon>
        <taxon>Crocosphaera</taxon>
    </lineage>
</organism>
<dbReference type="InterPro" id="IPR053022">
    <property type="entry name" value="Chloroplast_translocon_comp"/>
</dbReference>
<evidence type="ECO:0000259" key="6">
    <source>
        <dbReference type="Pfam" id="PF04357"/>
    </source>
</evidence>
<dbReference type="GO" id="GO:0005886">
    <property type="term" value="C:plasma membrane"/>
    <property type="evidence" value="ECO:0007669"/>
    <property type="project" value="InterPro"/>
</dbReference>
<feature type="domain" description="Translocation and assembly module TamB C-terminal" evidence="6">
    <location>
        <begin position="1565"/>
        <end position="1916"/>
    </location>
</feature>
<evidence type="ECO:0000256" key="2">
    <source>
        <dbReference type="ARBA" id="ARBA00022692"/>
    </source>
</evidence>
<dbReference type="RefSeq" id="WP_007304784.1">
    <property type="nucleotide sequence ID" value="NZ_AADV02000004.1"/>
</dbReference>
<dbReference type="PANTHER" id="PTHR34457">
    <property type="entry name" value="EMBRYO DEFECTIVE 2410"/>
    <property type="match status" value="1"/>
</dbReference>
<comment type="caution">
    <text evidence="7">The sequence shown here is derived from an EMBL/GenBank/DDBJ whole genome shotgun (WGS) entry which is preliminary data.</text>
</comment>
<keyword evidence="4 5" id="KW-0472">Membrane</keyword>
<accession>Q4C5Y1</accession>
<dbReference type="KEGG" id="cwa:CwatDRAFT_4792"/>
<proteinExistence type="predicted"/>
<dbReference type="InterPro" id="IPR007452">
    <property type="entry name" value="TamB_C"/>
</dbReference>
<feature type="transmembrane region" description="Helical" evidence="5">
    <location>
        <begin position="27"/>
        <end position="49"/>
    </location>
</feature>
<reference evidence="7" key="3">
    <citation type="submission" date="2016-12" db="EMBL/GenBank/DDBJ databases">
        <title>Annotation of the draft genome assembly of Crocosphaera watsonii WH 8501.</title>
        <authorList>
            <consortium name="US DOE Joint Genome Institute (JGI-ORNL)"/>
            <person name="Larimer F."/>
            <person name="Land M."/>
        </authorList>
    </citation>
    <scope>NUCLEOTIDE SEQUENCE</scope>
    <source>
        <strain evidence="7">WH 8501</strain>
    </source>
</reference>
<dbReference type="Proteomes" id="UP000003922">
    <property type="component" value="Unassembled WGS sequence"/>
</dbReference>
<evidence type="ECO:0000256" key="1">
    <source>
        <dbReference type="ARBA" id="ARBA00004167"/>
    </source>
</evidence>
<evidence type="ECO:0000313" key="8">
    <source>
        <dbReference type="Proteomes" id="UP000003922"/>
    </source>
</evidence>
<evidence type="ECO:0000256" key="3">
    <source>
        <dbReference type="ARBA" id="ARBA00022989"/>
    </source>
</evidence>
<evidence type="ECO:0000313" key="7">
    <source>
        <dbReference type="EMBL" id="EAM51638.1"/>
    </source>
</evidence>
<gene>
    <name evidence="7" type="ORF">CwatDRAFT_4792</name>
</gene>
<comment type="subcellular location">
    <subcellularLocation>
        <location evidence="1">Membrane</location>
        <topology evidence="1">Single-pass membrane protein</topology>
    </subcellularLocation>
</comment>
<keyword evidence="3 5" id="KW-1133">Transmembrane helix</keyword>
<reference evidence="7" key="1">
    <citation type="submission" date="2004-02" db="EMBL/GenBank/DDBJ databases">
        <authorList>
            <consortium name="DOE Joint Genome Institute"/>
        </authorList>
    </citation>
    <scope>NUCLEOTIDE SEQUENCE [LARGE SCALE GENOMIC DNA]</scope>
    <source>
        <strain evidence="7">WH 8501</strain>
    </source>
</reference>
<keyword evidence="2 5" id="KW-0812">Transmembrane</keyword>
<evidence type="ECO:0000256" key="5">
    <source>
        <dbReference type="SAM" id="Phobius"/>
    </source>
</evidence>